<evidence type="ECO:0000256" key="3">
    <source>
        <dbReference type="ARBA" id="ARBA00022989"/>
    </source>
</evidence>
<dbReference type="InterPro" id="IPR003599">
    <property type="entry name" value="Ig_sub"/>
</dbReference>
<sequence>MVVNVVVYTEVDSGVVGAAVVVVDHLVVAGKVVGRWWWRRLTLFGRTATVVATIAATVVAIIAATVATTITATIATTIATTIDATIAATAFIQEPPGSFCVSTGPYDVLVPSNNGETPSLRCEFVSSAATFDRLTWTKDGIDKFVLIRDCRDTQITSCNVSVTSAPGKFSVRGDLVSGVILQVSRVTMEDDGIYECKAIILNGISITRIRLAVLRRPTAISLLDVGKNSSFNERSIMHVVGGHYNRLNCTIPSSNPSATIAWSFGDVRVIVREQSNHSIASDGPLMASTRAIDIFPTAEDEGKIISCTATHYSLSNALQKNITLNVGR</sequence>
<dbReference type="PROSITE" id="PS50835">
    <property type="entry name" value="IG_LIKE"/>
    <property type="match status" value="2"/>
</dbReference>
<dbReference type="EnsemblMetazoa" id="XM_030978657">
    <property type="protein sequence ID" value="XP_030834517"/>
    <property type="gene ID" value="LOC105442103"/>
</dbReference>
<dbReference type="InterPro" id="IPR013106">
    <property type="entry name" value="Ig_V-set"/>
</dbReference>
<evidence type="ECO:0000256" key="6">
    <source>
        <dbReference type="ARBA" id="ARBA00023180"/>
    </source>
</evidence>
<dbReference type="KEGG" id="spu:105442103"/>
<keyword evidence="5" id="KW-1015">Disulfide bond</keyword>
<feature type="transmembrane region" description="Helical" evidence="8">
    <location>
        <begin position="50"/>
        <end position="75"/>
    </location>
</feature>
<keyword evidence="6" id="KW-0325">Glycoprotein</keyword>
<dbReference type="InterPro" id="IPR036179">
    <property type="entry name" value="Ig-like_dom_sf"/>
</dbReference>
<reference evidence="10" key="2">
    <citation type="submission" date="2021-01" db="UniProtKB">
        <authorList>
            <consortium name="EnsemblMetazoa"/>
        </authorList>
    </citation>
    <scope>IDENTIFICATION</scope>
</reference>
<dbReference type="GO" id="GO:0016020">
    <property type="term" value="C:membrane"/>
    <property type="evidence" value="ECO:0007669"/>
    <property type="project" value="UniProtKB-SubCell"/>
</dbReference>
<dbReference type="Proteomes" id="UP000007110">
    <property type="component" value="Unassembled WGS sequence"/>
</dbReference>
<dbReference type="InterPro" id="IPR013783">
    <property type="entry name" value="Ig-like_fold"/>
</dbReference>
<protein>
    <recommendedName>
        <fullName evidence="9">Ig-like domain-containing protein</fullName>
    </recommendedName>
</protein>
<dbReference type="OrthoDB" id="6413693at2759"/>
<evidence type="ECO:0000256" key="8">
    <source>
        <dbReference type="SAM" id="Phobius"/>
    </source>
</evidence>
<feature type="domain" description="Ig-like" evidence="9">
    <location>
        <begin position="217"/>
        <end position="323"/>
    </location>
</feature>
<reference evidence="11" key="1">
    <citation type="submission" date="2015-02" db="EMBL/GenBank/DDBJ databases">
        <title>Genome sequencing for Strongylocentrotus purpuratus.</title>
        <authorList>
            <person name="Murali S."/>
            <person name="Liu Y."/>
            <person name="Vee V."/>
            <person name="English A."/>
            <person name="Wang M."/>
            <person name="Skinner E."/>
            <person name="Han Y."/>
            <person name="Muzny D.M."/>
            <person name="Worley K.C."/>
            <person name="Gibbs R.A."/>
        </authorList>
    </citation>
    <scope>NUCLEOTIDE SEQUENCE</scope>
</reference>
<dbReference type="SUPFAM" id="SSF48726">
    <property type="entry name" value="Immunoglobulin"/>
    <property type="match status" value="2"/>
</dbReference>
<evidence type="ECO:0000256" key="4">
    <source>
        <dbReference type="ARBA" id="ARBA00023136"/>
    </source>
</evidence>
<evidence type="ECO:0000256" key="7">
    <source>
        <dbReference type="ARBA" id="ARBA00023319"/>
    </source>
</evidence>
<evidence type="ECO:0000313" key="11">
    <source>
        <dbReference type="Proteomes" id="UP000007110"/>
    </source>
</evidence>
<dbReference type="AlphaFoldDB" id="A0A7M7NCM4"/>
<evidence type="ECO:0000259" key="9">
    <source>
        <dbReference type="PROSITE" id="PS50835"/>
    </source>
</evidence>
<dbReference type="Pfam" id="PF08205">
    <property type="entry name" value="C2-set_2"/>
    <property type="match status" value="1"/>
</dbReference>
<accession>A0A7M7NCM4</accession>
<dbReference type="PANTHER" id="PTHR11640">
    <property type="entry name" value="NEPHRIN"/>
    <property type="match status" value="1"/>
</dbReference>
<dbReference type="InterPro" id="IPR013162">
    <property type="entry name" value="CD80_C2-set"/>
</dbReference>
<evidence type="ECO:0000313" key="10">
    <source>
        <dbReference type="EnsemblMetazoa" id="XP_030834517"/>
    </source>
</evidence>
<proteinExistence type="predicted"/>
<comment type="subcellular location">
    <subcellularLocation>
        <location evidence="1">Membrane</location>
        <topology evidence="1">Single-pass type I membrane protein</topology>
    </subcellularLocation>
</comment>
<name>A0A7M7NCM4_STRPU</name>
<dbReference type="Gene3D" id="2.60.40.10">
    <property type="entry name" value="Immunoglobulins"/>
    <property type="match status" value="2"/>
</dbReference>
<keyword evidence="7" id="KW-0393">Immunoglobulin domain</keyword>
<feature type="transmembrane region" description="Helical" evidence="8">
    <location>
        <begin position="15"/>
        <end position="38"/>
    </location>
</feature>
<dbReference type="Pfam" id="PF07686">
    <property type="entry name" value="V-set"/>
    <property type="match status" value="1"/>
</dbReference>
<dbReference type="InParanoid" id="A0A7M7NCM4"/>
<feature type="domain" description="Ig-like" evidence="9">
    <location>
        <begin position="105"/>
        <end position="207"/>
    </location>
</feature>
<dbReference type="OMA" id="YECKANT"/>
<keyword evidence="4 8" id="KW-0472">Membrane</keyword>
<evidence type="ECO:0000256" key="5">
    <source>
        <dbReference type="ARBA" id="ARBA00023157"/>
    </source>
</evidence>
<keyword evidence="2 8" id="KW-0812">Transmembrane</keyword>
<evidence type="ECO:0000256" key="2">
    <source>
        <dbReference type="ARBA" id="ARBA00022692"/>
    </source>
</evidence>
<keyword evidence="11" id="KW-1185">Reference proteome</keyword>
<dbReference type="RefSeq" id="XP_030834517.1">
    <property type="nucleotide sequence ID" value="XM_030978657.1"/>
</dbReference>
<evidence type="ECO:0000256" key="1">
    <source>
        <dbReference type="ARBA" id="ARBA00004479"/>
    </source>
</evidence>
<dbReference type="InterPro" id="IPR051275">
    <property type="entry name" value="Cell_adhesion_signaling"/>
</dbReference>
<dbReference type="PANTHER" id="PTHR11640:SF31">
    <property type="entry name" value="IRREGULAR CHIASM C-ROUGHEST PROTEIN-RELATED"/>
    <property type="match status" value="1"/>
</dbReference>
<dbReference type="InterPro" id="IPR007110">
    <property type="entry name" value="Ig-like_dom"/>
</dbReference>
<dbReference type="GeneID" id="105442103"/>
<organism evidence="10 11">
    <name type="scientific">Strongylocentrotus purpuratus</name>
    <name type="common">Purple sea urchin</name>
    <dbReference type="NCBI Taxonomy" id="7668"/>
    <lineage>
        <taxon>Eukaryota</taxon>
        <taxon>Metazoa</taxon>
        <taxon>Echinodermata</taxon>
        <taxon>Eleutherozoa</taxon>
        <taxon>Echinozoa</taxon>
        <taxon>Echinoidea</taxon>
        <taxon>Euechinoidea</taxon>
        <taxon>Echinacea</taxon>
        <taxon>Camarodonta</taxon>
        <taxon>Echinidea</taxon>
        <taxon>Strongylocentrotidae</taxon>
        <taxon>Strongylocentrotus</taxon>
    </lineage>
</organism>
<keyword evidence="3 8" id="KW-1133">Transmembrane helix</keyword>
<dbReference type="SMART" id="SM00409">
    <property type="entry name" value="IG"/>
    <property type="match status" value="1"/>
</dbReference>